<dbReference type="Proteomes" id="UP000198744">
    <property type="component" value="Unassembled WGS sequence"/>
</dbReference>
<sequence length="382" mass="41561">MDFELDQELLALKESVQKLVQEKVAPRAGELDEIGGYPWDIKEAFAENRILAIPFPSEYGGTGGKALPMAIAVEEISKASCSVAMMLSGQCLGSAAITIAGTEEQKQQFLPDLAKGKTLAAYGLTEPDAGSDVASLQTTAVRDGDDYVVTGSKRFITYGDIADVMTLFVKTVDPATKEKKVSCLVAERGTGWIVSKLEHKIGIKGSTTTELFLDELRVPVKNLLGKEGDGFKIAMQVLDKTRTSIAAQAVGMAQGALDCAVQFAREHLQNGKPIGRKQGIQMKLADMEMKTEAARFLTYMAADKYDRHDPDRGRYSACAKAYASDLAMEVIGGAIQVLGEYGYTKKYPVERMFRDAKVQQIYEGTNEIQRIVIARSLLGKGF</sequence>
<dbReference type="Gene3D" id="1.10.540.10">
    <property type="entry name" value="Acyl-CoA dehydrogenase/oxidase, N-terminal domain"/>
    <property type="match status" value="1"/>
</dbReference>
<keyword evidence="5 7" id="KW-0274">FAD</keyword>
<evidence type="ECO:0000259" key="8">
    <source>
        <dbReference type="Pfam" id="PF00441"/>
    </source>
</evidence>
<dbReference type="PROSITE" id="PS00072">
    <property type="entry name" value="ACYL_COA_DH_1"/>
    <property type="match status" value="1"/>
</dbReference>
<dbReference type="InterPro" id="IPR037069">
    <property type="entry name" value="AcylCoA_DH/ox_N_sf"/>
</dbReference>
<evidence type="ECO:0000256" key="4">
    <source>
        <dbReference type="ARBA" id="ARBA00022630"/>
    </source>
</evidence>
<dbReference type="PIRSF" id="PIRSF016578">
    <property type="entry name" value="HsaA"/>
    <property type="match status" value="1"/>
</dbReference>
<organism evidence="11 12">
    <name type="scientific">Syntrophus gentianae</name>
    <dbReference type="NCBI Taxonomy" id="43775"/>
    <lineage>
        <taxon>Bacteria</taxon>
        <taxon>Pseudomonadati</taxon>
        <taxon>Thermodesulfobacteriota</taxon>
        <taxon>Syntrophia</taxon>
        <taxon>Syntrophales</taxon>
        <taxon>Syntrophaceae</taxon>
        <taxon>Syntrophus</taxon>
    </lineage>
</organism>
<dbReference type="InterPro" id="IPR013786">
    <property type="entry name" value="AcylCoA_DH/ox_N"/>
</dbReference>
<dbReference type="InterPro" id="IPR006091">
    <property type="entry name" value="Acyl-CoA_Oxase/DH_mid-dom"/>
</dbReference>
<comment type="similarity">
    <text evidence="2 7">Belongs to the acyl-CoA dehydrogenase family.</text>
</comment>
<dbReference type="InterPro" id="IPR036250">
    <property type="entry name" value="AcylCo_DH-like_C"/>
</dbReference>
<evidence type="ECO:0000256" key="3">
    <source>
        <dbReference type="ARBA" id="ARBA00011881"/>
    </source>
</evidence>
<keyword evidence="12" id="KW-1185">Reference proteome</keyword>
<gene>
    <name evidence="11" type="ORF">SAMN04489760_106124</name>
</gene>
<dbReference type="Gene3D" id="2.40.110.10">
    <property type="entry name" value="Butyryl-CoA Dehydrogenase, subunit A, domain 2"/>
    <property type="match status" value="1"/>
</dbReference>
<dbReference type="InterPro" id="IPR009100">
    <property type="entry name" value="AcylCoA_DH/oxidase_NM_dom_sf"/>
</dbReference>
<evidence type="ECO:0000256" key="7">
    <source>
        <dbReference type="RuleBase" id="RU362125"/>
    </source>
</evidence>
<evidence type="ECO:0000259" key="10">
    <source>
        <dbReference type="Pfam" id="PF02771"/>
    </source>
</evidence>
<dbReference type="STRING" id="43775.SAMN04489760_106124"/>
<dbReference type="PANTHER" id="PTHR43884">
    <property type="entry name" value="ACYL-COA DEHYDROGENASE"/>
    <property type="match status" value="1"/>
</dbReference>
<evidence type="ECO:0000256" key="1">
    <source>
        <dbReference type="ARBA" id="ARBA00001974"/>
    </source>
</evidence>
<comment type="subunit">
    <text evidence="3">Homotetramer.</text>
</comment>
<dbReference type="FunFam" id="2.40.110.10:FF:000002">
    <property type="entry name" value="Acyl-CoA dehydrogenase fadE12"/>
    <property type="match status" value="1"/>
</dbReference>
<evidence type="ECO:0000259" key="9">
    <source>
        <dbReference type="Pfam" id="PF02770"/>
    </source>
</evidence>
<dbReference type="AlphaFoldDB" id="A0A1H7WGY7"/>
<dbReference type="Gene3D" id="1.20.140.10">
    <property type="entry name" value="Butyryl-CoA Dehydrogenase, subunit A, domain 3"/>
    <property type="match status" value="1"/>
</dbReference>
<dbReference type="SUPFAM" id="SSF56645">
    <property type="entry name" value="Acyl-CoA dehydrogenase NM domain-like"/>
    <property type="match status" value="1"/>
</dbReference>
<dbReference type="EMBL" id="FOBS01000006">
    <property type="protein sequence ID" value="SEM20157.1"/>
    <property type="molecule type" value="Genomic_DNA"/>
</dbReference>
<dbReference type="GO" id="GO:0050660">
    <property type="term" value="F:flavin adenine dinucleotide binding"/>
    <property type="evidence" value="ECO:0007669"/>
    <property type="project" value="InterPro"/>
</dbReference>
<evidence type="ECO:0000313" key="11">
    <source>
        <dbReference type="EMBL" id="SEM20157.1"/>
    </source>
</evidence>
<feature type="domain" description="Acyl-CoA oxidase/dehydrogenase middle" evidence="9">
    <location>
        <begin position="121"/>
        <end position="215"/>
    </location>
</feature>
<dbReference type="Pfam" id="PF00441">
    <property type="entry name" value="Acyl-CoA_dh_1"/>
    <property type="match status" value="1"/>
</dbReference>
<dbReference type="FunFam" id="1.20.140.10:FF:000004">
    <property type="entry name" value="Acyl-CoA dehydrogenase FadE25"/>
    <property type="match status" value="1"/>
</dbReference>
<dbReference type="SUPFAM" id="SSF47203">
    <property type="entry name" value="Acyl-CoA dehydrogenase C-terminal domain-like"/>
    <property type="match status" value="1"/>
</dbReference>
<keyword evidence="6 7" id="KW-0560">Oxidoreductase</keyword>
<evidence type="ECO:0000256" key="5">
    <source>
        <dbReference type="ARBA" id="ARBA00022827"/>
    </source>
</evidence>
<dbReference type="Pfam" id="PF02771">
    <property type="entry name" value="Acyl-CoA_dh_N"/>
    <property type="match status" value="1"/>
</dbReference>
<evidence type="ECO:0000256" key="6">
    <source>
        <dbReference type="ARBA" id="ARBA00023002"/>
    </source>
</evidence>
<dbReference type="OrthoDB" id="9765339at2"/>
<dbReference type="Pfam" id="PF02770">
    <property type="entry name" value="Acyl-CoA_dh_M"/>
    <property type="match status" value="1"/>
</dbReference>
<evidence type="ECO:0000313" key="12">
    <source>
        <dbReference type="Proteomes" id="UP000198744"/>
    </source>
</evidence>
<accession>A0A1H7WGY7</accession>
<reference evidence="11 12" key="1">
    <citation type="submission" date="2016-10" db="EMBL/GenBank/DDBJ databases">
        <authorList>
            <person name="de Groot N.N."/>
        </authorList>
    </citation>
    <scope>NUCLEOTIDE SEQUENCE [LARGE SCALE GENOMIC DNA]</scope>
    <source>
        <strain evidence="11 12">DSM 8423</strain>
    </source>
</reference>
<feature type="domain" description="Acyl-CoA dehydrogenase/oxidase N-terminal" evidence="10">
    <location>
        <begin position="7"/>
        <end position="117"/>
    </location>
</feature>
<dbReference type="PANTHER" id="PTHR43884:SF12">
    <property type="entry name" value="ISOVALERYL-COA DEHYDROGENASE, MITOCHONDRIAL-RELATED"/>
    <property type="match status" value="1"/>
</dbReference>
<feature type="domain" description="Acyl-CoA dehydrogenase/oxidase C-terminal" evidence="8">
    <location>
        <begin position="228"/>
        <end position="378"/>
    </location>
</feature>
<proteinExistence type="inferred from homology"/>
<dbReference type="RefSeq" id="WP_093882826.1">
    <property type="nucleotide sequence ID" value="NZ_FOBS01000006.1"/>
</dbReference>
<dbReference type="InterPro" id="IPR009075">
    <property type="entry name" value="AcylCo_DH/oxidase_C"/>
</dbReference>
<comment type="cofactor">
    <cofactor evidence="1 7">
        <name>FAD</name>
        <dbReference type="ChEBI" id="CHEBI:57692"/>
    </cofactor>
</comment>
<evidence type="ECO:0000256" key="2">
    <source>
        <dbReference type="ARBA" id="ARBA00009347"/>
    </source>
</evidence>
<dbReference type="InterPro" id="IPR046373">
    <property type="entry name" value="Acyl-CoA_Oxase/DH_mid-dom_sf"/>
</dbReference>
<dbReference type="InterPro" id="IPR006089">
    <property type="entry name" value="Acyl-CoA_DH_CS"/>
</dbReference>
<name>A0A1H7WGY7_9BACT</name>
<protein>
    <submittedName>
        <fullName evidence="11">Butyryl-CoA dehydrogenase</fullName>
    </submittedName>
</protein>
<keyword evidence="4 7" id="KW-0285">Flavoprotein</keyword>
<dbReference type="GO" id="GO:0003995">
    <property type="term" value="F:acyl-CoA dehydrogenase activity"/>
    <property type="evidence" value="ECO:0007669"/>
    <property type="project" value="InterPro"/>
</dbReference>